<dbReference type="AlphaFoldDB" id="A0A645EJ47"/>
<accession>A0A645EJ47</accession>
<gene>
    <name evidence="1" type="ORF">SDC9_147930</name>
</gene>
<name>A0A645EJ47_9ZZZZ</name>
<dbReference type="EMBL" id="VSSQ01046768">
    <property type="protein sequence ID" value="MPN00734.1"/>
    <property type="molecule type" value="Genomic_DNA"/>
</dbReference>
<organism evidence="1">
    <name type="scientific">bioreactor metagenome</name>
    <dbReference type="NCBI Taxonomy" id="1076179"/>
    <lineage>
        <taxon>unclassified sequences</taxon>
        <taxon>metagenomes</taxon>
        <taxon>ecological metagenomes</taxon>
    </lineage>
</organism>
<evidence type="ECO:0000313" key="1">
    <source>
        <dbReference type="EMBL" id="MPN00734.1"/>
    </source>
</evidence>
<protein>
    <submittedName>
        <fullName evidence="1">Uncharacterized protein</fullName>
    </submittedName>
</protein>
<proteinExistence type="predicted"/>
<reference evidence="1" key="1">
    <citation type="submission" date="2019-08" db="EMBL/GenBank/DDBJ databases">
        <authorList>
            <person name="Kucharzyk K."/>
            <person name="Murdoch R.W."/>
            <person name="Higgins S."/>
            <person name="Loffler F."/>
        </authorList>
    </citation>
    <scope>NUCLEOTIDE SEQUENCE</scope>
</reference>
<comment type="caution">
    <text evidence="1">The sequence shown here is derived from an EMBL/GenBank/DDBJ whole genome shotgun (WGS) entry which is preliminary data.</text>
</comment>
<sequence>MQVIGRLEYMVEPIESFDALVWQIGIIVNVPGRCMGYKHIQVASGAELIKH</sequence>